<dbReference type="HOGENOM" id="CLU_024920_1_0_0"/>
<dbReference type="RefSeq" id="WP_012875124.1">
    <property type="nucleotide sequence ID" value="NC_013525.1"/>
</dbReference>
<dbReference type="Proteomes" id="UP000000323">
    <property type="component" value="Chromosome 1"/>
</dbReference>
<keyword evidence="2" id="KW-0812">Transmembrane</keyword>
<keyword evidence="2" id="KW-1133">Transmembrane helix</keyword>
<evidence type="ECO:0000256" key="2">
    <source>
        <dbReference type="SAM" id="Phobius"/>
    </source>
</evidence>
<protein>
    <submittedName>
        <fullName evidence="4">Undecaprenyl-phosphate galactose phosphotransferase</fullName>
        <ecNumber evidence="4">2.7.8.6</ecNumber>
    </submittedName>
</protein>
<sequence length="245" mass="28191">MLERTSDKLVREEYTLPPIVIEIANLEGPRGLFGFIRHYGISNRYTTRVIYTTLFKPLLDRSVALVFLILLSPLLLLIGLAIYLDSGRPIILSQDRVGRGGSVIKIYKFRTMLQPEKWSDVGYDPDSMPHKMRDDPRVTKVGRILRKTSLDEIPQLLNVLKGDMSLVGPRPELPEIVERYQDWQHSRHLVKPGITGWWQVMGRSELPMHENTDLDIYYVLHQSLKLDVEILLRTILVVFSGKGAF</sequence>
<dbReference type="PANTHER" id="PTHR30576">
    <property type="entry name" value="COLANIC BIOSYNTHESIS UDP-GLUCOSE LIPID CARRIER TRANSFERASE"/>
    <property type="match status" value="1"/>
</dbReference>
<dbReference type="OrthoDB" id="9808602at2"/>
<name>D1CBC4_THET1</name>
<dbReference type="KEGG" id="ttr:Tter_1181"/>
<proteinExistence type="inferred from homology"/>
<keyword evidence="2" id="KW-0472">Membrane</keyword>
<comment type="similarity">
    <text evidence="1">Belongs to the bacterial sugar transferase family.</text>
</comment>
<feature type="domain" description="Bacterial sugar transferase" evidence="3">
    <location>
        <begin position="56"/>
        <end position="239"/>
    </location>
</feature>
<dbReference type="STRING" id="525904.Tter_1181"/>
<dbReference type="EC" id="2.7.8.6" evidence="4"/>
<dbReference type="Pfam" id="PF02397">
    <property type="entry name" value="Bac_transf"/>
    <property type="match status" value="1"/>
</dbReference>
<dbReference type="InterPro" id="IPR003362">
    <property type="entry name" value="Bact_transf"/>
</dbReference>
<dbReference type="GO" id="GO:0047360">
    <property type="term" value="F:undecaprenyl-phosphate galactose phosphotransferase activity"/>
    <property type="evidence" value="ECO:0007669"/>
    <property type="project" value="UniProtKB-EC"/>
</dbReference>
<accession>D1CBC4</accession>
<evidence type="ECO:0000256" key="1">
    <source>
        <dbReference type="ARBA" id="ARBA00006464"/>
    </source>
</evidence>
<gene>
    <name evidence="4" type="ordered locus">Tter_1181</name>
</gene>
<dbReference type="PANTHER" id="PTHR30576:SF10">
    <property type="entry name" value="SLL5057 PROTEIN"/>
    <property type="match status" value="1"/>
</dbReference>
<organism evidence="4 5">
    <name type="scientific">Thermobaculum terrenum (strain ATCC BAA-798 / CCMEE 7001 / YNP1)</name>
    <dbReference type="NCBI Taxonomy" id="525904"/>
    <lineage>
        <taxon>Bacteria</taxon>
        <taxon>Bacillati</taxon>
        <taxon>Chloroflexota</taxon>
        <taxon>Chloroflexia</taxon>
        <taxon>Candidatus Thermobaculales</taxon>
        <taxon>Candidatus Thermobaculaceae</taxon>
        <taxon>Thermobaculum</taxon>
    </lineage>
</organism>
<dbReference type="AlphaFoldDB" id="D1CBC4"/>
<keyword evidence="4" id="KW-0808">Transferase</keyword>
<reference evidence="5" key="1">
    <citation type="journal article" date="2010" name="Stand. Genomic Sci.">
        <title>Complete genome sequence of 'Thermobaculum terrenum' type strain (YNP1).</title>
        <authorList>
            <person name="Kiss H."/>
            <person name="Cleland D."/>
            <person name="Lapidus A."/>
            <person name="Lucas S."/>
            <person name="Glavina Del Rio T."/>
            <person name="Nolan M."/>
            <person name="Tice H."/>
            <person name="Han C."/>
            <person name="Goodwin L."/>
            <person name="Pitluck S."/>
            <person name="Liolios K."/>
            <person name="Ivanova N."/>
            <person name="Mavromatis K."/>
            <person name="Ovchinnikova G."/>
            <person name="Pati A."/>
            <person name="Chen A."/>
            <person name="Palaniappan K."/>
            <person name="Land M."/>
            <person name="Hauser L."/>
            <person name="Chang Y."/>
            <person name="Jeffries C."/>
            <person name="Lu M."/>
            <person name="Brettin T."/>
            <person name="Detter J."/>
            <person name="Goker M."/>
            <person name="Tindall B."/>
            <person name="Beck B."/>
            <person name="McDermott T."/>
            <person name="Woyke T."/>
            <person name="Bristow J."/>
            <person name="Eisen J."/>
            <person name="Markowitz V."/>
            <person name="Hugenholtz P."/>
            <person name="Kyrpides N."/>
            <person name="Klenk H."/>
            <person name="Cheng J."/>
        </authorList>
    </citation>
    <scope>NUCLEOTIDE SEQUENCE [LARGE SCALE GENOMIC DNA]</scope>
    <source>
        <strain evidence="5">ATCC BAA-798 / YNP1</strain>
    </source>
</reference>
<evidence type="ECO:0000313" key="5">
    <source>
        <dbReference type="Proteomes" id="UP000000323"/>
    </source>
</evidence>
<evidence type="ECO:0000313" key="4">
    <source>
        <dbReference type="EMBL" id="ACZ42089.1"/>
    </source>
</evidence>
<dbReference type="eggNOG" id="COG2148">
    <property type="taxonomic scope" value="Bacteria"/>
</dbReference>
<evidence type="ECO:0000259" key="3">
    <source>
        <dbReference type="Pfam" id="PF02397"/>
    </source>
</evidence>
<dbReference type="EMBL" id="CP001825">
    <property type="protein sequence ID" value="ACZ42089.1"/>
    <property type="molecule type" value="Genomic_DNA"/>
</dbReference>
<keyword evidence="5" id="KW-1185">Reference proteome</keyword>
<feature type="transmembrane region" description="Helical" evidence="2">
    <location>
        <begin position="63"/>
        <end position="84"/>
    </location>
</feature>